<evidence type="ECO:0000259" key="9">
    <source>
        <dbReference type="Pfam" id="PF03175"/>
    </source>
</evidence>
<comment type="similarity">
    <text evidence="1">Belongs to the DNA polymerase type-B family.</text>
</comment>
<protein>
    <recommendedName>
        <fullName evidence="2">DNA-directed DNA polymerase</fullName>
        <ecNumber evidence="2">2.7.7.7</ecNumber>
    </recommendedName>
</protein>
<dbReference type="SUPFAM" id="SSF53098">
    <property type="entry name" value="Ribonuclease H-like"/>
    <property type="match status" value="1"/>
</dbReference>
<dbReference type="EMBL" id="LNIX01000012">
    <property type="protein sequence ID" value="OXA48318.1"/>
    <property type="molecule type" value="Genomic_DNA"/>
</dbReference>
<sequence length="1014" mass="116629">MQEEQRCEYCGWSHNVADCERVGEGFEETETCEFCGGFHHIGICEKVVDGIEDTESCEICGDFHRNEHCKKIQGENAMKKCEYCSEPHDVSKCEKVGRVMEADFHSVEQEKLQVAGPSRKSLKRPTQDATTTPKRWRTEISYPISHLYSGLTNFYELDIVNNKFTDVYELFEKIYTELTYILNEELEDKKCLKITSELQGHFYKTSIDPDTMDMIVSDRTTPDPVFKSKTHSVYRSESIHTIVNSLAWRMVESVASFINKKSGWIFDCVSSFEISVGRFQPLGGAGFKTNDNLLQYARSSTVLSIDNTNPETGVPDGNCFMISCVAAKMMDGLTKRYKTNLCRHQEKRATYINELYNHGFNWSGITMPMDASQFTKFSDQNPEIDLHKEIRNSIYPLYSSNKTPQFRLRPALTRHTESDVEVSNLFEIDLLLVLEENDHGWDGHYALIKNFDALVSLAGKKSFYCKNCVNSFTTQDSLNNHRPNCLTLGMQQLTIPEEGSYSFRQYGRMVRAPYREWLVFIFHPPSLLLNTLYLLRYYGDFESFLKSKEAHLLGNDRQINLAHHSPSGYAWVCLDWHNKIVAHNIHRATHDGENVVQRFFADIFQDQEIRQKEIKRCQWAANTSMVIDPQLRRRLKDQILNNPTSLNPCYFCNIKFTVKDAIVFHHDHFSSQFLGLSHHTCNIDARVQSQAPVYFHGLRNYDGHFLVSNFTSEMEVEVIPCTSERFLAFSVKKGNNKIRFVDSAAVMTTSIDKLSKSLGHDNNSEHFKTTKAMFSDFNGEAALYRDGNVDLLMKKGIYPYSYVQSVSNFAEKKLPGIEHFFNDLTEEPCPPEDYNNALKVWDNDRIKNLGEYHDLYCLLDVTILADCLKRTREIRESYGLDVAHYLSLPMIAFDGVCKLGEVDLEYLGLDEYQWLETAVRGGVCGAGGMRSAQANNPYMRDLYDPAKPSSYISFLDINNLALNYKWMDQDQLDSISLDPQYFFNSVADDAPTGYFFEIDLIVPPTTYNKLNDYR</sequence>
<keyword evidence="7" id="KW-0238">DNA-binding</keyword>
<dbReference type="InterPro" id="IPR036397">
    <property type="entry name" value="RNaseH_sf"/>
</dbReference>
<evidence type="ECO:0000313" key="11">
    <source>
        <dbReference type="Proteomes" id="UP000198287"/>
    </source>
</evidence>
<dbReference type="GO" id="GO:0003887">
    <property type="term" value="F:DNA-directed DNA polymerase activity"/>
    <property type="evidence" value="ECO:0007669"/>
    <property type="project" value="UniProtKB-KW"/>
</dbReference>
<evidence type="ECO:0000256" key="7">
    <source>
        <dbReference type="ARBA" id="ARBA00023125"/>
    </source>
</evidence>
<evidence type="ECO:0000256" key="8">
    <source>
        <dbReference type="ARBA" id="ARBA00049244"/>
    </source>
</evidence>
<dbReference type="OrthoDB" id="6602337at2759"/>
<feature type="domain" description="DNA-directed DNA polymerase family B mitochondria/virus" evidence="9">
    <location>
        <begin position="689"/>
        <end position="781"/>
    </location>
</feature>
<dbReference type="GO" id="GO:0003677">
    <property type="term" value="F:DNA binding"/>
    <property type="evidence" value="ECO:0007669"/>
    <property type="project" value="UniProtKB-KW"/>
</dbReference>
<evidence type="ECO:0000256" key="2">
    <source>
        <dbReference type="ARBA" id="ARBA00012417"/>
    </source>
</evidence>
<dbReference type="PANTHER" id="PTHR31511">
    <property type="entry name" value="PROTEIN CBG23764"/>
    <property type="match status" value="1"/>
</dbReference>
<gene>
    <name evidence="10" type="ORF">Fcan01_16821</name>
</gene>
<dbReference type="Proteomes" id="UP000198287">
    <property type="component" value="Unassembled WGS sequence"/>
</dbReference>
<accession>A0A226DTG4</accession>
<keyword evidence="11" id="KW-1185">Reference proteome</keyword>
<evidence type="ECO:0000256" key="6">
    <source>
        <dbReference type="ARBA" id="ARBA00022932"/>
    </source>
</evidence>
<dbReference type="OMA" id="RWRTEIS"/>
<dbReference type="AlphaFoldDB" id="A0A226DTG4"/>
<dbReference type="Gene3D" id="3.30.420.10">
    <property type="entry name" value="Ribonuclease H-like superfamily/Ribonuclease H"/>
    <property type="match status" value="1"/>
</dbReference>
<evidence type="ECO:0000256" key="1">
    <source>
        <dbReference type="ARBA" id="ARBA00005755"/>
    </source>
</evidence>
<keyword evidence="4" id="KW-0548">Nucleotidyltransferase</keyword>
<name>A0A226DTG4_FOLCA</name>
<evidence type="ECO:0000256" key="5">
    <source>
        <dbReference type="ARBA" id="ARBA00022705"/>
    </source>
</evidence>
<dbReference type="PANTHER" id="PTHR31511:SF12">
    <property type="entry name" value="RHO TERMINATION FACTOR N-TERMINAL DOMAIN-CONTAINING PROTEIN"/>
    <property type="match status" value="1"/>
</dbReference>
<comment type="caution">
    <text evidence="10">The sequence shown here is derived from an EMBL/GenBank/DDBJ whole genome shotgun (WGS) entry which is preliminary data.</text>
</comment>
<evidence type="ECO:0000256" key="4">
    <source>
        <dbReference type="ARBA" id="ARBA00022695"/>
    </source>
</evidence>
<evidence type="ECO:0000313" key="10">
    <source>
        <dbReference type="EMBL" id="OXA48318.1"/>
    </source>
</evidence>
<dbReference type="Pfam" id="PF03175">
    <property type="entry name" value="DNA_pol_B_2"/>
    <property type="match status" value="1"/>
</dbReference>
<keyword evidence="5" id="KW-0235">DNA replication</keyword>
<keyword evidence="6" id="KW-0239">DNA-directed DNA polymerase</keyword>
<dbReference type="EC" id="2.7.7.7" evidence="2"/>
<dbReference type="InterPro" id="IPR012337">
    <property type="entry name" value="RNaseH-like_sf"/>
</dbReference>
<evidence type="ECO:0000256" key="3">
    <source>
        <dbReference type="ARBA" id="ARBA00022679"/>
    </source>
</evidence>
<keyword evidence="3" id="KW-0808">Transferase</keyword>
<organism evidence="10 11">
    <name type="scientific">Folsomia candida</name>
    <name type="common">Springtail</name>
    <dbReference type="NCBI Taxonomy" id="158441"/>
    <lineage>
        <taxon>Eukaryota</taxon>
        <taxon>Metazoa</taxon>
        <taxon>Ecdysozoa</taxon>
        <taxon>Arthropoda</taxon>
        <taxon>Hexapoda</taxon>
        <taxon>Collembola</taxon>
        <taxon>Entomobryomorpha</taxon>
        <taxon>Isotomoidea</taxon>
        <taxon>Isotomidae</taxon>
        <taxon>Proisotominae</taxon>
        <taxon>Folsomia</taxon>
    </lineage>
</organism>
<comment type="catalytic activity">
    <reaction evidence="8">
        <text>DNA(n) + a 2'-deoxyribonucleoside 5'-triphosphate = DNA(n+1) + diphosphate</text>
        <dbReference type="Rhea" id="RHEA:22508"/>
        <dbReference type="Rhea" id="RHEA-COMP:17339"/>
        <dbReference type="Rhea" id="RHEA-COMP:17340"/>
        <dbReference type="ChEBI" id="CHEBI:33019"/>
        <dbReference type="ChEBI" id="CHEBI:61560"/>
        <dbReference type="ChEBI" id="CHEBI:173112"/>
        <dbReference type="EC" id="2.7.7.7"/>
    </reaction>
</comment>
<dbReference type="GO" id="GO:0000166">
    <property type="term" value="F:nucleotide binding"/>
    <property type="evidence" value="ECO:0007669"/>
    <property type="project" value="InterPro"/>
</dbReference>
<dbReference type="InterPro" id="IPR004868">
    <property type="entry name" value="DNA-dir_DNA_pol_B_mt/vir"/>
</dbReference>
<reference evidence="10 11" key="1">
    <citation type="submission" date="2015-12" db="EMBL/GenBank/DDBJ databases">
        <title>The genome of Folsomia candida.</title>
        <authorList>
            <person name="Faddeeva A."/>
            <person name="Derks M.F."/>
            <person name="Anvar Y."/>
            <person name="Smit S."/>
            <person name="Van Straalen N."/>
            <person name="Roelofs D."/>
        </authorList>
    </citation>
    <scope>NUCLEOTIDE SEQUENCE [LARGE SCALE GENOMIC DNA]</scope>
    <source>
        <strain evidence="10 11">VU population</strain>
        <tissue evidence="10">Whole body</tissue>
    </source>
</reference>
<proteinExistence type="inferred from homology"/>
<dbReference type="GO" id="GO:0006260">
    <property type="term" value="P:DNA replication"/>
    <property type="evidence" value="ECO:0007669"/>
    <property type="project" value="UniProtKB-KW"/>
</dbReference>